<keyword evidence="2" id="KW-1185">Reference proteome</keyword>
<sequence>MRAPLNAIAARYREVAGVAVAYHFGTTPELIALALSDQRFDLGVVPQDVLKNADALATFATDTITDVAYVGLGIAVPKGAPKPDIGTADALKKTLLAAKSIAAIPESAAGYQAARVYATLGISDAINAKTVVKRAPLEIVAALAAREAELGIFFSNILMSPDVDLLDGFPSELQELVAFRSGLCARTEQTELADAFLRFLADNEARAIIASHGMAPANGSSAINEAL</sequence>
<dbReference type="PANTHER" id="PTHR30632">
    <property type="entry name" value="MOLYBDATE-BINDING PERIPLASMIC PROTEIN"/>
    <property type="match status" value="1"/>
</dbReference>
<reference evidence="1 2" key="1">
    <citation type="submission" date="2015-08" db="EMBL/GenBank/DDBJ databases">
        <title>Investigation of the bacterial diversity of lava forest soil.</title>
        <authorList>
            <person name="Lee J.S."/>
        </authorList>
    </citation>
    <scope>NUCLEOTIDE SEQUENCE [LARGE SCALE GENOMIC DNA]</scope>
    <source>
        <strain evidence="1 2">GJW-30</strain>
    </source>
</reference>
<dbReference type="Pfam" id="PF13531">
    <property type="entry name" value="SBP_bac_11"/>
    <property type="match status" value="1"/>
</dbReference>
<name>A0A0S3PRB9_9BRAD</name>
<dbReference type="Proteomes" id="UP000236884">
    <property type="component" value="Chromosome"/>
</dbReference>
<proteinExistence type="predicted"/>
<dbReference type="KEGG" id="vgo:GJW-30_1_00996"/>
<dbReference type="Gene3D" id="3.40.190.10">
    <property type="entry name" value="Periplasmic binding protein-like II"/>
    <property type="match status" value="2"/>
</dbReference>
<dbReference type="PANTHER" id="PTHR30632:SF11">
    <property type="entry name" value="BLR4797 PROTEIN"/>
    <property type="match status" value="1"/>
</dbReference>
<dbReference type="GO" id="GO:0015689">
    <property type="term" value="P:molybdate ion transport"/>
    <property type="evidence" value="ECO:0007669"/>
    <property type="project" value="TreeGrafter"/>
</dbReference>
<organism evidence="1 2">
    <name type="scientific">Variibacter gotjawalensis</name>
    <dbReference type="NCBI Taxonomy" id="1333996"/>
    <lineage>
        <taxon>Bacteria</taxon>
        <taxon>Pseudomonadati</taxon>
        <taxon>Pseudomonadota</taxon>
        <taxon>Alphaproteobacteria</taxon>
        <taxon>Hyphomicrobiales</taxon>
        <taxon>Nitrobacteraceae</taxon>
        <taxon>Variibacter</taxon>
    </lineage>
</organism>
<dbReference type="EMBL" id="AP014946">
    <property type="protein sequence ID" value="BAT58470.1"/>
    <property type="molecule type" value="Genomic_DNA"/>
</dbReference>
<protein>
    <submittedName>
        <fullName evidence="1">Uncharacterized protein</fullName>
    </submittedName>
</protein>
<dbReference type="GO" id="GO:0030973">
    <property type="term" value="F:molybdate ion binding"/>
    <property type="evidence" value="ECO:0007669"/>
    <property type="project" value="TreeGrafter"/>
</dbReference>
<gene>
    <name evidence="1" type="ORF">GJW-30_1_00996</name>
</gene>
<dbReference type="AlphaFoldDB" id="A0A0S3PRB9"/>
<evidence type="ECO:0000313" key="1">
    <source>
        <dbReference type="EMBL" id="BAT58470.1"/>
    </source>
</evidence>
<dbReference type="InterPro" id="IPR050682">
    <property type="entry name" value="ModA/WtpA"/>
</dbReference>
<dbReference type="SUPFAM" id="SSF53850">
    <property type="entry name" value="Periplasmic binding protein-like II"/>
    <property type="match status" value="1"/>
</dbReference>
<evidence type="ECO:0000313" key="2">
    <source>
        <dbReference type="Proteomes" id="UP000236884"/>
    </source>
</evidence>
<accession>A0A0S3PRB9</accession>